<dbReference type="EMBL" id="CP002691">
    <property type="protein sequence ID" value="AEE49541.1"/>
    <property type="molecule type" value="Genomic_DNA"/>
</dbReference>
<sequence>MLQLTVLYPQPSDVAQFEADYAEHLALLHEKAGIPTTVKPYTVTKFMPTPDGAPAFYQMFMLPFESPEALQATMASAAMQEVGADAYRISTGGAPVFLVGNTE</sequence>
<reference evidence="2 3" key="1">
    <citation type="journal article" date="2011" name="Stand. Genomic Sci.">
        <title>Complete genome sequence of Haliscomenobacter hydrossis type strain (O).</title>
        <authorList>
            <consortium name="US DOE Joint Genome Institute (JGI-PGF)"/>
            <person name="Daligault H."/>
            <person name="Lapidus A."/>
            <person name="Zeytun A."/>
            <person name="Nolan M."/>
            <person name="Lucas S."/>
            <person name="Del Rio T.G."/>
            <person name="Tice H."/>
            <person name="Cheng J.F."/>
            <person name="Tapia R."/>
            <person name="Han C."/>
            <person name="Goodwin L."/>
            <person name="Pitluck S."/>
            <person name="Liolios K."/>
            <person name="Pagani I."/>
            <person name="Ivanova N."/>
            <person name="Huntemann M."/>
            <person name="Mavromatis K."/>
            <person name="Mikhailova N."/>
            <person name="Pati A."/>
            <person name="Chen A."/>
            <person name="Palaniappan K."/>
            <person name="Land M."/>
            <person name="Hauser L."/>
            <person name="Brambilla E.M."/>
            <person name="Rohde M."/>
            <person name="Verbarg S."/>
            <person name="Goker M."/>
            <person name="Bristow J."/>
            <person name="Eisen J.A."/>
            <person name="Markowitz V."/>
            <person name="Hugenholtz P."/>
            <person name="Kyrpides N.C."/>
            <person name="Klenk H.P."/>
            <person name="Woyke T."/>
        </authorList>
    </citation>
    <scope>NUCLEOTIDE SEQUENCE [LARGE SCALE GENOMIC DNA]</scope>
    <source>
        <strain evidence="3">ATCC 27775 / DSM 1100 / LMG 10767 / O</strain>
    </source>
</reference>
<gene>
    <name evidence="2" type="ordered locus">Halhy_1652</name>
</gene>
<dbReference type="Pfam" id="PF07110">
    <property type="entry name" value="EthD"/>
    <property type="match status" value="1"/>
</dbReference>
<evidence type="ECO:0000259" key="1">
    <source>
        <dbReference type="Pfam" id="PF07110"/>
    </source>
</evidence>
<protein>
    <submittedName>
        <fullName evidence="2">Ethyl tert-butyl ether degradation EthD</fullName>
    </submittedName>
</protein>
<dbReference type="Gene3D" id="3.30.70.100">
    <property type="match status" value="1"/>
</dbReference>
<dbReference type="Proteomes" id="UP000008461">
    <property type="component" value="Chromosome"/>
</dbReference>
<dbReference type="STRING" id="760192.Halhy_1652"/>
<dbReference type="AlphaFoldDB" id="F4L0Q9"/>
<dbReference type="InterPro" id="IPR009799">
    <property type="entry name" value="EthD_dom"/>
</dbReference>
<evidence type="ECO:0000313" key="3">
    <source>
        <dbReference type="Proteomes" id="UP000008461"/>
    </source>
</evidence>
<dbReference type="HOGENOM" id="CLU_115019_4_0_10"/>
<dbReference type="eggNOG" id="ENOG5032S9N">
    <property type="taxonomic scope" value="Bacteria"/>
</dbReference>
<dbReference type="InterPro" id="IPR011008">
    <property type="entry name" value="Dimeric_a/b-barrel"/>
</dbReference>
<dbReference type="NCBIfam" id="TIGR02118">
    <property type="entry name" value="EthD family reductase"/>
    <property type="match status" value="1"/>
</dbReference>
<dbReference type="RefSeq" id="WP_013764095.1">
    <property type="nucleotide sequence ID" value="NC_015510.1"/>
</dbReference>
<dbReference type="OrthoDB" id="5343971at2"/>
<reference key="2">
    <citation type="submission" date="2011-04" db="EMBL/GenBank/DDBJ databases">
        <title>Complete sequence of chromosome of Haliscomenobacter hydrossis DSM 1100.</title>
        <authorList>
            <consortium name="US DOE Joint Genome Institute (JGI-PGF)"/>
            <person name="Lucas S."/>
            <person name="Han J."/>
            <person name="Lapidus A."/>
            <person name="Bruce D."/>
            <person name="Goodwin L."/>
            <person name="Pitluck S."/>
            <person name="Peters L."/>
            <person name="Kyrpides N."/>
            <person name="Mavromatis K."/>
            <person name="Ivanova N."/>
            <person name="Ovchinnikova G."/>
            <person name="Pagani I."/>
            <person name="Daligault H."/>
            <person name="Detter J.C."/>
            <person name="Han C."/>
            <person name="Land M."/>
            <person name="Hauser L."/>
            <person name="Markowitz V."/>
            <person name="Cheng J.-F."/>
            <person name="Hugenholtz P."/>
            <person name="Woyke T."/>
            <person name="Wu D."/>
            <person name="Verbarg S."/>
            <person name="Frueling A."/>
            <person name="Brambilla E."/>
            <person name="Klenk H.-P."/>
            <person name="Eisen J.A."/>
        </authorList>
    </citation>
    <scope>NUCLEOTIDE SEQUENCE</scope>
    <source>
        <strain>DSM 1100</strain>
    </source>
</reference>
<dbReference type="KEGG" id="hhy:Halhy_1652"/>
<accession>F4L0Q9</accession>
<dbReference type="SUPFAM" id="SSF54909">
    <property type="entry name" value="Dimeric alpha+beta barrel"/>
    <property type="match status" value="1"/>
</dbReference>
<organism evidence="2 3">
    <name type="scientific">Haliscomenobacter hydrossis (strain ATCC 27775 / DSM 1100 / LMG 10767 / O)</name>
    <dbReference type="NCBI Taxonomy" id="760192"/>
    <lineage>
        <taxon>Bacteria</taxon>
        <taxon>Pseudomonadati</taxon>
        <taxon>Bacteroidota</taxon>
        <taxon>Saprospiria</taxon>
        <taxon>Saprospirales</taxon>
        <taxon>Haliscomenobacteraceae</taxon>
        <taxon>Haliscomenobacter</taxon>
    </lineage>
</organism>
<dbReference type="GO" id="GO:0016491">
    <property type="term" value="F:oxidoreductase activity"/>
    <property type="evidence" value="ECO:0007669"/>
    <property type="project" value="InterPro"/>
</dbReference>
<keyword evidence="3" id="KW-1185">Reference proteome</keyword>
<evidence type="ECO:0000313" key="2">
    <source>
        <dbReference type="EMBL" id="AEE49541.1"/>
    </source>
</evidence>
<name>F4L0Q9_HALH1</name>
<proteinExistence type="predicted"/>
<feature type="domain" description="EthD" evidence="1">
    <location>
        <begin position="13"/>
        <end position="86"/>
    </location>
</feature>